<sequence length="207" mass="22592">AEMATTFAKMNTDTMNLLIPLLTKAPEGDSITKDMMNLLIPLLTKAPEGDSITKLILAQMETLQKEMREGQKSSPEIQALTQQLDQLRDTLHNEQLARIQEQNQASFKELTGFISSLQQQIKAVAEGKQVESKIGLMSKALDAGAEQLSGIRQDIKPLVQSLAEGRVAPGEKTAAQKKGFGTGLDKGIGRAHEATELENELFFGKES</sequence>
<dbReference type="EMBL" id="BARU01041954">
    <property type="protein sequence ID" value="GAH79629.1"/>
    <property type="molecule type" value="Genomic_DNA"/>
</dbReference>
<name>X1JMZ1_9ZZZZ</name>
<proteinExistence type="predicted"/>
<protein>
    <submittedName>
        <fullName evidence="2">Uncharacterized protein</fullName>
    </submittedName>
</protein>
<evidence type="ECO:0000256" key="1">
    <source>
        <dbReference type="SAM" id="Coils"/>
    </source>
</evidence>
<comment type="caution">
    <text evidence="2">The sequence shown here is derived from an EMBL/GenBank/DDBJ whole genome shotgun (WGS) entry which is preliminary data.</text>
</comment>
<feature type="coiled-coil region" evidence="1">
    <location>
        <begin position="77"/>
        <end position="104"/>
    </location>
</feature>
<reference evidence="2" key="1">
    <citation type="journal article" date="2014" name="Front. Microbiol.">
        <title>High frequency of phylogenetically diverse reductive dehalogenase-homologous genes in deep subseafloor sedimentary metagenomes.</title>
        <authorList>
            <person name="Kawai M."/>
            <person name="Futagami T."/>
            <person name="Toyoda A."/>
            <person name="Takaki Y."/>
            <person name="Nishi S."/>
            <person name="Hori S."/>
            <person name="Arai W."/>
            <person name="Tsubouchi T."/>
            <person name="Morono Y."/>
            <person name="Uchiyama I."/>
            <person name="Ito T."/>
            <person name="Fujiyama A."/>
            <person name="Inagaki F."/>
            <person name="Takami H."/>
        </authorList>
    </citation>
    <scope>NUCLEOTIDE SEQUENCE</scope>
    <source>
        <strain evidence="2">Expedition CK06-06</strain>
    </source>
</reference>
<evidence type="ECO:0000313" key="2">
    <source>
        <dbReference type="EMBL" id="GAH79629.1"/>
    </source>
</evidence>
<organism evidence="2">
    <name type="scientific">marine sediment metagenome</name>
    <dbReference type="NCBI Taxonomy" id="412755"/>
    <lineage>
        <taxon>unclassified sequences</taxon>
        <taxon>metagenomes</taxon>
        <taxon>ecological metagenomes</taxon>
    </lineage>
</organism>
<accession>X1JMZ1</accession>
<gene>
    <name evidence="2" type="ORF">S03H2_64565</name>
</gene>
<dbReference type="AlphaFoldDB" id="X1JMZ1"/>
<keyword evidence="1" id="KW-0175">Coiled coil</keyword>
<feature type="non-terminal residue" evidence="2">
    <location>
        <position position="1"/>
    </location>
</feature>